<dbReference type="EMBL" id="WBOF01000002">
    <property type="protein sequence ID" value="MQS16342.1"/>
    <property type="molecule type" value="Genomic_DNA"/>
</dbReference>
<proteinExistence type="predicted"/>
<dbReference type="Proteomes" id="UP000450000">
    <property type="component" value="Unassembled WGS sequence"/>
</dbReference>
<sequence>MANAGFGGPGSGRDTEDLCEGYFELARDEEPDLLTFGVPEGWGQVWAGRVRDGEIAVIVAPGPVPTSPWD</sequence>
<evidence type="ECO:0000313" key="2">
    <source>
        <dbReference type="Proteomes" id="UP000450000"/>
    </source>
</evidence>
<evidence type="ECO:0000313" key="1">
    <source>
        <dbReference type="EMBL" id="MQS16342.1"/>
    </source>
</evidence>
<comment type="caution">
    <text evidence="1">The sequence shown here is derived from an EMBL/GenBank/DDBJ whole genome shotgun (WGS) entry which is preliminary data.</text>
</comment>
<dbReference type="OrthoDB" id="9775677at2"/>
<dbReference type="RefSeq" id="WP_153467083.1">
    <property type="nucleotide sequence ID" value="NZ_WBOF01000002.1"/>
</dbReference>
<accession>A0A6N7KXH2</accession>
<gene>
    <name evidence="1" type="ORF">F7Q99_30065</name>
</gene>
<protein>
    <submittedName>
        <fullName evidence="1">Uncharacterized protein</fullName>
    </submittedName>
</protein>
<organism evidence="1 2">
    <name type="scientific">Streptomyces kaniharaensis</name>
    <dbReference type="NCBI Taxonomy" id="212423"/>
    <lineage>
        <taxon>Bacteria</taxon>
        <taxon>Bacillati</taxon>
        <taxon>Actinomycetota</taxon>
        <taxon>Actinomycetes</taxon>
        <taxon>Kitasatosporales</taxon>
        <taxon>Streptomycetaceae</taxon>
        <taxon>Streptomyces</taxon>
    </lineage>
</organism>
<dbReference type="AlphaFoldDB" id="A0A6N7KXH2"/>
<reference evidence="1 2" key="1">
    <citation type="submission" date="2019-09" db="EMBL/GenBank/DDBJ databases">
        <title>Genome Sequences of Streptomyces kaniharaensis ATCC 21070.</title>
        <authorList>
            <person name="Zhu W."/>
            <person name="De Crecy-Lagard V."/>
            <person name="Richards N.G."/>
        </authorList>
    </citation>
    <scope>NUCLEOTIDE SEQUENCE [LARGE SCALE GENOMIC DNA]</scope>
    <source>
        <strain evidence="1 2">SF-557</strain>
    </source>
</reference>
<name>A0A6N7KXH2_9ACTN</name>
<keyword evidence="2" id="KW-1185">Reference proteome</keyword>